<dbReference type="RefSeq" id="WP_327967213.1">
    <property type="nucleotide sequence ID" value="NZ_JARMQG010000084.1"/>
</dbReference>
<evidence type="ECO:0000313" key="2">
    <source>
        <dbReference type="Proteomes" id="UP001330749"/>
    </source>
</evidence>
<organism evidence="1 2">
    <name type="scientific">Bacillus xiapuensis</name>
    <dbReference type="NCBI Taxonomy" id="2014075"/>
    <lineage>
        <taxon>Bacteria</taxon>
        <taxon>Bacillati</taxon>
        <taxon>Bacillota</taxon>
        <taxon>Bacilli</taxon>
        <taxon>Bacillales</taxon>
        <taxon>Bacillaceae</taxon>
        <taxon>Bacillus</taxon>
    </lineage>
</organism>
<keyword evidence="2" id="KW-1185">Reference proteome</keyword>
<comment type="caution">
    <text evidence="1">The sequence shown here is derived from an EMBL/GenBank/DDBJ whole genome shotgun (WGS) entry which is preliminary data.</text>
</comment>
<accession>A0ABU6N8G2</accession>
<gene>
    <name evidence="1" type="ORF">P4447_07560</name>
</gene>
<protein>
    <submittedName>
        <fullName evidence="1">Uncharacterized protein</fullName>
    </submittedName>
</protein>
<sequence length="58" mass="6681">MNWFDKYVMENETGYLISEFGGLFIDAGDDYVRHVKGDVNPINLKEISKGEFLNHLIS</sequence>
<reference evidence="1 2" key="1">
    <citation type="submission" date="2023-03" db="EMBL/GenBank/DDBJ databases">
        <title>Bacillus Genome Sequencing.</title>
        <authorList>
            <person name="Dunlap C."/>
        </authorList>
    </citation>
    <scope>NUCLEOTIDE SEQUENCE [LARGE SCALE GENOMIC DNA]</scope>
    <source>
        <strain evidence="1 2">B-14544</strain>
    </source>
</reference>
<dbReference type="EMBL" id="JARMQG010000084">
    <property type="protein sequence ID" value="MED3562309.1"/>
    <property type="molecule type" value="Genomic_DNA"/>
</dbReference>
<dbReference type="Proteomes" id="UP001330749">
    <property type="component" value="Unassembled WGS sequence"/>
</dbReference>
<evidence type="ECO:0000313" key="1">
    <source>
        <dbReference type="EMBL" id="MED3562309.1"/>
    </source>
</evidence>
<name>A0ABU6N8G2_9BACI</name>
<proteinExistence type="predicted"/>